<dbReference type="GO" id="GO:0003677">
    <property type="term" value="F:DNA binding"/>
    <property type="evidence" value="ECO:0007669"/>
    <property type="project" value="InterPro"/>
</dbReference>
<dbReference type="InterPro" id="IPR047650">
    <property type="entry name" value="Transpos_IS110"/>
</dbReference>
<dbReference type="GO" id="GO:0006313">
    <property type="term" value="P:DNA transposition"/>
    <property type="evidence" value="ECO:0007669"/>
    <property type="project" value="InterPro"/>
</dbReference>
<dbReference type="Pfam" id="PF02371">
    <property type="entry name" value="Transposase_20"/>
    <property type="match status" value="1"/>
</dbReference>
<organism evidence="3 4">
    <name type="scientific">Syntrophorhabdus aromaticivorans</name>
    <dbReference type="NCBI Taxonomy" id="328301"/>
    <lineage>
        <taxon>Bacteria</taxon>
        <taxon>Pseudomonadati</taxon>
        <taxon>Thermodesulfobacteriota</taxon>
        <taxon>Syntrophorhabdia</taxon>
        <taxon>Syntrophorhabdales</taxon>
        <taxon>Syntrophorhabdaceae</taxon>
        <taxon>Syntrophorhabdus</taxon>
    </lineage>
</organism>
<evidence type="ECO:0000259" key="2">
    <source>
        <dbReference type="Pfam" id="PF02371"/>
    </source>
</evidence>
<dbReference type="PANTHER" id="PTHR33055">
    <property type="entry name" value="TRANSPOSASE FOR INSERTION SEQUENCE ELEMENT IS1111A"/>
    <property type="match status" value="1"/>
</dbReference>
<proteinExistence type="predicted"/>
<feature type="domain" description="Transposase IS116/IS110/IS902 C-terminal" evidence="2">
    <location>
        <begin position="290"/>
        <end position="372"/>
    </location>
</feature>
<gene>
    <name evidence="3" type="ORF">GXY80_01825</name>
</gene>
<protein>
    <submittedName>
        <fullName evidence="3">IS110 family transposase</fullName>
    </submittedName>
</protein>
<dbReference type="Pfam" id="PF01548">
    <property type="entry name" value="DEDD_Tnp_IS110"/>
    <property type="match status" value="1"/>
</dbReference>
<dbReference type="PANTHER" id="PTHR33055:SF13">
    <property type="entry name" value="TRANSPOSASE"/>
    <property type="match status" value="1"/>
</dbReference>
<evidence type="ECO:0000313" key="4">
    <source>
        <dbReference type="Proteomes" id="UP000777265"/>
    </source>
</evidence>
<evidence type="ECO:0000259" key="1">
    <source>
        <dbReference type="Pfam" id="PF01548"/>
    </source>
</evidence>
<dbReference type="GO" id="GO:0004803">
    <property type="term" value="F:transposase activity"/>
    <property type="evidence" value="ECO:0007669"/>
    <property type="project" value="InterPro"/>
</dbReference>
<evidence type="ECO:0000313" key="3">
    <source>
        <dbReference type="EMBL" id="NLW34209.1"/>
    </source>
</evidence>
<reference evidence="3" key="1">
    <citation type="journal article" date="2020" name="Biotechnol. Biofuels">
        <title>New insights from the biogas microbiome by comprehensive genome-resolved metagenomics of nearly 1600 species originating from multiple anaerobic digesters.</title>
        <authorList>
            <person name="Campanaro S."/>
            <person name="Treu L."/>
            <person name="Rodriguez-R L.M."/>
            <person name="Kovalovszki A."/>
            <person name="Ziels R.M."/>
            <person name="Maus I."/>
            <person name="Zhu X."/>
            <person name="Kougias P.G."/>
            <person name="Basile A."/>
            <person name="Luo G."/>
            <person name="Schluter A."/>
            <person name="Konstantinidis K.T."/>
            <person name="Angelidaki I."/>
        </authorList>
    </citation>
    <scope>NUCLEOTIDE SEQUENCE</scope>
    <source>
        <strain evidence="3">AS06rmzACSIP_7</strain>
    </source>
</reference>
<dbReference type="NCBIfam" id="NF033542">
    <property type="entry name" value="transpos_IS110"/>
    <property type="match status" value="1"/>
</dbReference>
<dbReference type="InterPro" id="IPR002525">
    <property type="entry name" value="Transp_IS110-like_N"/>
</dbReference>
<dbReference type="Proteomes" id="UP000777265">
    <property type="component" value="Unassembled WGS sequence"/>
</dbReference>
<dbReference type="EMBL" id="JAAYEE010000031">
    <property type="protein sequence ID" value="NLW34209.1"/>
    <property type="molecule type" value="Genomic_DNA"/>
</dbReference>
<name>A0A971M2R4_9BACT</name>
<dbReference type="AlphaFoldDB" id="A0A971M2R4"/>
<accession>A0A971M2R4</accession>
<feature type="domain" description="Transposase IS110-like N-terminal" evidence="1">
    <location>
        <begin position="17"/>
        <end position="158"/>
    </location>
</feature>
<sequence length="449" mass="50819">MVSSTRKKTWSRNENELDIGDTHVVAVSPDRDPNPVRRFQSFTTDLHDLSKWLHDVGVQSVAMESTGVYWIPAFEILESDGFEVILVNAREVKQVPGRKTDYNDAQWLQKLHQFGLLRASFRPSEHIATLRTCLRHRERLIEYSAAHIQHMQKALMQMNLQLHHVVSDITGATGMKIIRDIVNGERDAARLATHRDIRCKESEKTITAALTGNYRAEHIFTLKQAVELYDFYKGRISDCDIQIEQAMAKLNQNKRSPDVSMSKPRNRTKTRHEPDFALRAALYTLTGVDLTQITGFGPYTVLRLIAECSDDMSKWPTEKHFTSWLSLSPGNKVSGGKVLSGKTGRTKNRATTLLRIAAVNVGKTETALGAFYRRSAGRVGKAKAVTATARKLAILFYSLMKHGTSYIEPGAEYYETQYRNRVVMNLKKRAKRLGYELVAKPEPHCAEVS</sequence>
<reference evidence="3" key="2">
    <citation type="submission" date="2020-01" db="EMBL/GenBank/DDBJ databases">
        <authorList>
            <person name="Campanaro S."/>
        </authorList>
    </citation>
    <scope>NUCLEOTIDE SEQUENCE</scope>
    <source>
        <strain evidence="3">AS06rmzACSIP_7</strain>
    </source>
</reference>
<dbReference type="InterPro" id="IPR003346">
    <property type="entry name" value="Transposase_20"/>
</dbReference>
<comment type="caution">
    <text evidence="3">The sequence shown here is derived from an EMBL/GenBank/DDBJ whole genome shotgun (WGS) entry which is preliminary data.</text>
</comment>